<proteinExistence type="predicted"/>
<evidence type="ECO:0000313" key="1">
    <source>
        <dbReference type="EMBL" id="AWI26831.1"/>
    </source>
</evidence>
<dbReference type="OrthoDB" id="1376064at2"/>
<gene>
    <name evidence="1" type="ORF">HYN49_13500</name>
</gene>
<protein>
    <submittedName>
        <fullName evidence="1">Uncharacterized protein</fullName>
    </submittedName>
</protein>
<organism evidence="1 2">
    <name type="scientific">Flavobacterium pallidum</name>
    <dbReference type="NCBI Taxonomy" id="2172098"/>
    <lineage>
        <taxon>Bacteria</taxon>
        <taxon>Pseudomonadati</taxon>
        <taxon>Bacteroidota</taxon>
        <taxon>Flavobacteriia</taxon>
        <taxon>Flavobacteriales</taxon>
        <taxon>Flavobacteriaceae</taxon>
        <taxon>Flavobacterium</taxon>
    </lineage>
</organism>
<sequence>MQKIINSDKGNFVIGYCDNLEELEMYQSNYLTEAFRIEFKPNCIMTEEMVKDYTSNFVNFLKTEVLELAKIHSDFYDHFEISFANEFTGFSLGRKENYSELIVSISSMNVFTKIKEVSVN</sequence>
<name>A0A2S1SKD1_9FLAO</name>
<keyword evidence="2" id="KW-1185">Reference proteome</keyword>
<dbReference type="AlphaFoldDB" id="A0A2S1SKD1"/>
<reference evidence="1 2" key="1">
    <citation type="submission" date="2018-05" db="EMBL/GenBank/DDBJ databases">
        <title>Genome sequencing of Flavobacterium sp. HYN0049.</title>
        <authorList>
            <person name="Yi H."/>
            <person name="Baek C."/>
        </authorList>
    </citation>
    <scope>NUCLEOTIDE SEQUENCE [LARGE SCALE GENOMIC DNA]</scope>
    <source>
        <strain evidence="1 2">HYN0049</strain>
    </source>
</reference>
<dbReference type="RefSeq" id="WP_108904608.1">
    <property type="nucleotide sequence ID" value="NZ_CP029187.1"/>
</dbReference>
<evidence type="ECO:0000313" key="2">
    <source>
        <dbReference type="Proteomes" id="UP000244937"/>
    </source>
</evidence>
<dbReference type="EMBL" id="CP029187">
    <property type="protein sequence ID" value="AWI26831.1"/>
    <property type="molecule type" value="Genomic_DNA"/>
</dbReference>
<dbReference type="KEGG" id="fpal:HYN49_13500"/>
<accession>A0A2S1SKD1</accession>
<dbReference type="Proteomes" id="UP000244937">
    <property type="component" value="Chromosome"/>
</dbReference>